<protein>
    <recommendedName>
        <fullName evidence="3">Secreted protein</fullName>
    </recommendedName>
</protein>
<name>A0ABQ8EII1_BRANA</name>
<accession>A0ABQ8EII1</accession>
<evidence type="ECO:0000313" key="1">
    <source>
        <dbReference type="EMBL" id="KAH0941489.1"/>
    </source>
</evidence>
<sequence length="71" mass="7253">MGVLTTFSSITVPLPRTRCSLCILVSSADVTAVERGCVDVIGVDGNCVDVVVVDIRVGGGGGEVVKCAMVR</sequence>
<evidence type="ECO:0008006" key="3">
    <source>
        <dbReference type="Google" id="ProtNLM"/>
    </source>
</evidence>
<evidence type="ECO:0000313" key="2">
    <source>
        <dbReference type="Proteomes" id="UP000824890"/>
    </source>
</evidence>
<dbReference type="EMBL" id="JAGKQM010000001">
    <property type="protein sequence ID" value="KAH0941489.1"/>
    <property type="molecule type" value="Genomic_DNA"/>
</dbReference>
<gene>
    <name evidence="1" type="ORF">HID58_001126</name>
</gene>
<organism evidence="1 2">
    <name type="scientific">Brassica napus</name>
    <name type="common">Rape</name>
    <dbReference type="NCBI Taxonomy" id="3708"/>
    <lineage>
        <taxon>Eukaryota</taxon>
        <taxon>Viridiplantae</taxon>
        <taxon>Streptophyta</taxon>
        <taxon>Embryophyta</taxon>
        <taxon>Tracheophyta</taxon>
        <taxon>Spermatophyta</taxon>
        <taxon>Magnoliopsida</taxon>
        <taxon>eudicotyledons</taxon>
        <taxon>Gunneridae</taxon>
        <taxon>Pentapetalae</taxon>
        <taxon>rosids</taxon>
        <taxon>malvids</taxon>
        <taxon>Brassicales</taxon>
        <taxon>Brassicaceae</taxon>
        <taxon>Brassiceae</taxon>
        <taxon>Brassica</taxon>
    </lineage>
</organism>
<dbReference type="Proteomes" id="UP000824890">
    <property type="component" value="Unassembled WGS sequence"/>
</dbReference>
<proteinExistence type="predicted"/>
<comment type="caution">
    <text evidence="1">The sequence shown here is derived from an EMBL/GenBank/DDBJ whole genome shotgun (WGS) entry which is preliminary data.</text>
</comment>
<reference evidence="1 2" key="1">
    <citation type="submission" date="2021-05" db="EMBL/GenBank/DDBJ databases">
        <title>Genome Assembly of Synthetic Allotetraploid Brassica napus Reveals Homoeologous Exchanges between Subgenomes.</title>
        <authorList>
            <person name="Davis J.T."/>
        </authorList>
    </citation>
    <scope>NUCLEOTIDE SEQUENCE [LARGE SCALE GENOMIC DNA]</scope>
    <source>
        <strain evidence="2">cv. Da-Ae</strain>
        <tissue evidence="1">Seedling</tissue>
    </source>
</reference>
<keyword evidence="2" id="KW-1185">Reference proteome</keyword>